<protein>
    <submittedName>
        <fullName evidence="3">Uncharacterized protein</fullName>
    </submittedName>
</protein>
<feature type="compositionally biased region" description="Low complexity" evidence="1">
    <location>
        <begin position="278"/>
        <end position="295"/>
    </location>
</feature>
<dbReference type="AlphaFoldDB" id="A0A9E8HPU9"/>
<keyword evidence="2" id="KW-0472">Membrane</keyword>
<evidence type="ECO:0000313" key="4">
    <source>
        <dbReference type="Proteomes" id="UP001164472"/>
    </source>
</evidence>
<feature type="compositionally biased region" description="Polar residues" evidence="1">
    <location>
        <begin position="261"/>
        <end position="277"/>
    </location>
</feature>
<keyword evidence="4" id="KW-1185">Reference proteome</keyword>
<sequence length="326" mass="36770">MERDKGKHNSDDVSAPKPISGAAAFKPTTSKELDLARKREERKEAERKRVSEEQTQQHIRKKLLAECQTLLNVNYDWLYLDDYPDNRSVALAKRNRDYWLFICCVFFIVFCAGVLGVVPAWVGGSSFGLLFVVLCFALKPFRRFFSAEPTLNELLSERKKLEFRALNHIKLLEGQEGLAWKCRKLAKYNANLKRTLFQGAMDLSAKKRLFSVIREKKHIRLYLQLMLEAEKAYKRLQQDYLKHHFNNLEQGIDDTVDEQSRSVSTSVAANGSSSNTDSSQAMSSKAMSSNPMSSKTTSAEKSSQASGQPITVAQPDSVAASPTSSQ</sequence>
<proteinExistence type="predicted"/>
<name>A0A9E8HPU9_9ALTE</name>
<feature type="compositionally biased region" description="Basic and acidic residues" evidence="1">
    <location>
        <begin position="1"/>
        <end position="11"/>
    </location>
</feature>
<keyword evidence="2" id="KW-0812">Transmembrane</keyword>
<evidence type="ECO:0000256" key="2">
    <source>
        <dbReference type="SAM" id="Phobius"/>
    </source>
</evidence>
<dbReference type="KEGG" id="asem:NNL22_08115"/>
<gene>
    <name evidence="3" type="ORF">NNL22_08115</name>
</gene>
<dbReference type="RefSeq" id="WP_251811725.1">
    <property type="nucleotide sequence ID" value="NZ_CP101527.1"/>
</dbReference>
<evidence type="ECO:0000256" key="1">
    <source>
        <dbReference type="SAM" id="MobiDB-lite"/>
    </source>
</evidence>
<keyword evidence="2" id="KW-1133">Transmembrane helix</keyword>
<evidence type="ECO:0000313" key="3">
    <source>
        <dbReference type="EMBL" id="UZW76533.1"/>
    </source>
</evidence>
<reference evidence="3" key="1">
    <citation type="submission" date="2022-07" db="EMBL/GenBank/DDBJ databases">
        <title>Alkalimarinus sp. nov., isolated from gut of a Alitta virens.</title>
        <authorList>
            <person name="Yang A.I."/>
            <person name="Shin N.-R."/>
        </authorList>
    </citation>
    <scope>NUCLEOTIDE SEQUENCE</scope>
    <source>
        <strain evidence="3">FA028</strain>
    </source>
</reference>
<feature type="transmembrane region" description="Helical" evidence="2">
    <location>
        <begin position="98"/>
        <end position="115"/>
    </location>
</feature>
<dbReference type="Proteomes" id="UP001164472">
    <property type="component" value="Chromosome"/>
</dbReference>
<organism evidence="3 4">
    <name type="scientific">Alkalimarinus sediminis</name>
    <dbReference type="NCBI Taxonomy" id="1632866"/>
    <lineage>
        <taxon>Bacteria</taxon>
        <taxon>Pseudomonadati</taxon>
        <taxon>Pseudomonadota</taxon>
        <taxon>Gammaproteobacteria</taxon>
        <taxon>Alteromonadales</taxon>
        <taxon>Alteromonadaceae</taxon>
        <taxon>Alkalimarinus</taxon>
    </lineage>
</organism>
<feature type="region of interest" description="Disordered" evidence="1">
    <location>
        <begin position="256"/>
        <end position="326"/>
    </location>
</feature>
<accession>A0A9E8HPU9</accession>
<feature type="region of interest" description="Disordered" evidence="1">
    <location>
        <begin position="1"/>
        <end position="52"/>
    </location>
</feature>
<feature type="compositionally biased region" description="Basic and acidic residues" evidence="1">
    <location>
        <begin position="29"/>
        <end position="52"/>
    </location>
</feature>
<dbReference type="EMBL" id="CP101527">
    <property type="protein sequence ID" value="UZW76533.1"/>
    <property type="molecule type" value="Genomic_DNA"/>
</dbReference>
<feature type="compositionally biased region" description="Polar residues" evidence="1">
    <location>
        <begin position="296"/>
        <end position="311"/>
    </location>
</feature>